<sequence length="83" mass="9051">MTHIVTRNLDFRNSPLFYSSILTSLLIKLGLVILGNDESQKQGGLSTTPSNTDQGNEMSAPAVPVKRSRKSTESSDDQVQCLL</sequence>
<evidence type="ECO:0000256" key="2">
    <source>
        <dbReference type="SAM" id="Phobius"/>
    </source>
</evidence>
<dbReference type="AlphaFoldDB" id="A0A7J7J427"/>
<gene>
    <name evidence="3" type="ORF">EB796_020843</name>
</gene>
<feature type="region of interest" description="Disordered" evidence="1">
    <location>
        <begin position="39"/>
        <end position="83"/>
    </location>
</feature>
<name>A0A7J7J427_BUGNE</name>
<keyword evidence="2" id="KW-0472">Membrane</keyword>
<feature type="compositionally biased region" description="Polar residues" evidence="1">
    <location>
        <begin position="41"/>
        <end position="57"/>
    </location>
</feature>
<protein>
    <submittedName>
        <fullName evidence="3">Uncharacterized protein</fullName>
    </submittedName>
</protein>
<keyword evidence="4" id="KW-1185">Reference proteome</keyword>
<accession>A0A7J7J427</accession>
<reference evidence="3" key="1">
    <citation type="submission" date="2020-06" db="EMBL/GenBank/DDBJ databases">
        <title>Draft genome of Bugula neritina, a colonial animal packing powerful symbionts and potential medicines.</title>
        <authorList>
            <person name="Rayko M."/>
        </authorList>
    </citation>
    <scope>NUCLEOTIDE SEQUENCE [LARGE SCALE GENOMIC DNA]</scope>
    <source>
        <strain evidence="3">Kwan_BN1</strain>
    </source>
</reference>
<proteinExistence type="predicted"/>
<organism evidence="3 4">
    <name type="scientific">Bugula neritina</name>
    <name type="common">Brown bryozoan</name>
    <name type="synonym">Sertularia neritina</name>
    <dbReference type="NCBI Taxonomy" id="10212"/>
    <lineage>
        <taxon>Eukaryota</taxon>
        <taxon>Metazoa</taxon>
        <taxon>Spiralia</taxon>
        <taxon>Lophotrochozoa</taxon>
        <taxon>Bryozoa</taxon>
        <taxon>Gymnolaemata</taxon>
        <taxon>Cheilostomatida</taxon>
        <taxon>Flustrina</taxon>
        <taxon>Buguloidea</taxon>
        <taxon>Bugulidae</taxon>
        <taxon>Bugula</taxon>
    </lineage>
</organism>
<keyword evidence="2" id="KW-1133">Transmembrane helix</keyword>
<dbReference type="EMBL" id="VXIV02003142">
    <property type="protein sequence ID" value="KAF6020855.1"/>
    <property type="molecule type" value="Genomic_DNA"/>
</dbReference>
<evidence type="ECO:0000256" key="1">
    <source>
        <dbReference type="SAM" id="MobiDB-lite"/>
    </source>
</evidence>
<comment type="caution">
    <text evidence="3">The sequence shown here is derived from an EMBL/GenBank/DDBJ whole genome shotgun (WGS) entry which is preliminary data.</text>
</comment>
<evidence type="ECO:0000313" key="4">
    <source>
        <dbReference type="Proteomes" id="UP000593567"/>
    </source>
</evidence>
<keyword evidence="2" id="KW-0812">Transmembrane</keyword>
<feature type="transmembrane region" description="Helical" evidence="2">
    <location>
        <begin position="16"/>
        <end position="34"/>
    </location>
</feature>
<dbReference type="Proteomes" id="UP000593567">
    <property type="component" value="Unassembled WGS sequence"/>
</dbReference>
<evidence type="ECO:0000313" key="3">
    <source>
        <dbReference type="EMBL" id="KAF6020855.1"/>
    </source>
</evidence>